<dbReference type="GO" id="GO:0034993">
    <property type="term" value="C:meiotic nuclear membrane microtubule tethering complex"/>
    <property type="evidence" value="ECO:0007669"/>
    <property type="project" value="TreeGrafter"/>
</dbReference>
<dbReference type="PANTHER" id="PTHR12911">
    <property type="entry name" value="SAD1/UNC-84-LIKE PROTEIN-RELATED"/>
    <property type="match status" value="1"/>
</dbReference>
<dbReference type="AlphaFoldDB" id="A0A2G5U8G6"/>
<dbReference type="InterPro" id="IPR012919">
    <property type="entry name" value="SUN_dom"/>
</dbReference>
<evidence type="ECO:0000256" key="1">
    <source>
        <dbReference type="ARBA" id="ARBA00004370"/>
    </source>
</evidence>
<evidence type="ECO:0000313" key="8">
    <source>
        <dbReference type="Proteomes" id="UP000230233"/>
    </source>
</evidence>
<comment type="caution">
    <text evidence="7">The sequence shown here is derived from an EMBL/GenBank/DDBJ whole genome shotgun (WGS) entry which is preliminary data.</text>
</comment>
<accession>A0A2G5U8G6</accession>
<gene>
    <name evidence="7" type="primary">Cnig_chr_IV.g15053</name>
    <name evidence="7" type="ORF">B9Z55_015053</name>
</gene>
<evidence type="ECO:0000256" key="3">
    <source>
        <dbReference type="ARBA" id="ARBA00022989"/>
    </source>
</evidence>
<dbReference type="Pfam" id="PF07738">
    <property type="entry name" value="Sad1_UNC"/>
    <property type="match status" value="1"/>
</dbReference>
<keyword evidence="3 5" id="KW-1133">Transmembrane helix</keyword>
<evidence type="ECO:0000313" key="7">
    <source>
        <dbReference type="EMBL" id="PIC35822.1"/>
    </source>
</evidence>
<dbReference type="PROSITE" id="PS51469">
    <property type="entry name" value="SUN"/>
    <property type="match status" value="1"/>
</dbReference>
<feature type="transmembrane region" description="Helical" evidence="5">
    <location>
        <begin position="599"/>
        <end position="625"/>
    </location>
</feature>
<organism evidence="7 8">
    <name type="scientific">Caenorhabditis nigoni</name>
    <dbReference type="NCBI Taxonomy" id="1611254"/>
    <lineage>
        <taxon>Eukaryota</taxon>
        <taxon>Metazoa</taxon>
        <taxon>Ecdysozoa</taxon>
        <taxon>Nematoda</taxon>
        <taxon>Chromadorea</taxon>
        <taxon>Rhabditida</taxon>
        <taxon>Rhabditina</taxon>
        <taxon>Rhabditomorpha</taxon>
        <taxon>Rhabditoidea</taxon>
        <taxon>Rhabditidae</taxon>
        <taxon>Peloderinae</taxon>
        <taxon>Caenorhabditis</taxon>
    </lineage>
</organism>
<dbReference type="EMBL" id="PDUG01000004">
    <property type="protein sequence ID" value="PIC35822.1"/>
    <property type="molecule type" value="Genomic_DNA"/>
</dbReference>
<name>A0A2G5U8G6_9PELO</name>
<evidence type="ECO:0000256" key="5">
    <source>
        <dbReference type="SAM" id="Phobius"/>
    </source>
</evidence>
<dbReference type="GO" id="GO:0043495">
    <property type="term" value="F:protein-membrane adaptor activity"/>
    <property type="evidence" value="ECO:0007669"/>
    <property type="project" value="TreeGrafter"/>
</dbReference>
<dbReference type="PANTHER" id="PTHR12911:SF2">
    <property type="entry name" value="SUN DOMAIN-CONTAINING PROTEIN 1"/>
    <property type="match status" value="1"/>
</dbReference>
<proteinExistence type="predicted"/>
<dbReference type="Gene3D" id="2.60.120.260">
    <property type="entry name" value="Galactose-binding domain-like"/>
    <property type="match status" value="1"/>
</dbReference>
<dbReference type="FunFam" id="2.60.120.260:FF:000158">
    <property type="entry name" value="Protein CBG16940"/>
    <property type="match status" value="1"/>
</dbReference>
<feature type="transmembrane region" description="Helical" evidence="5">
    <location>
        <begin position="410"/>
        <end position="428"/>
    </location>
</feature>
<evidence type="ECO:0000259" key="6">
    <source>
        <dbReference type="PROSITE" id="PS51469"/>
    </source>
</evidence>
<dbReference type="OrthoDB" id="342281at2759"/>
<keyword evidence="2 5" id="KW-0812">Transmembrane</keyword>
<evidence type="ECO:0000256" key="4">
    <source>
        <dbReference type="ARBA" id="ARBA00023136"/>
    </source>
</evidence>
<reference evidence="8" key="1">
    <citation type="submission" date="2017-10" db="EMBL/GenBank/DDBJ databases">
        <title>Rapid genome shrinkage in a self-fertile nematode reveals novel sperm competition proteins.</title>
        <authorList>
            <person name="Yin D."/>
            <person name="Schwarz E.M."/>
            <person name="Thomas C.G."/>
            <person name="Felde R.L."/>
            <person name="Korf I.F."/>
            <person name="Cutter A.D."/>
            <person name="Schartner C.M."/>
            <person name="Ralston E.J."/>
            <person name="Meyer B.J."/>
            <person name="Haag E.S."/>
        </authorList>
    </citation>
    <scope>NUCLEOTIDE SEQUENCE [LARGE SCALE GENOMIC DNA]</scope>
    <source>
        <strain evidence="8">JU1422</strain>
    </source>
</reference>
<keyword evidence="4 5" id="KW-0472">Membrane</keyword>
<evidence type="ECO:0000256" key="2">
    <source>
        <dbReference type="ARBA" id="ARBA00022692"/>
    </source>
</evidence>
<keyword evidence="8" id="KW-1185">Reference proteome</keyword>
<protein>
    <recommendedName>
        <fullName evidence="6">SUN domain-containing protein</fullName>
    </recommendedName>
</protein>
<dbReference type="Proteomes" id="UP000230233">
    <property type="component" value="Chromosome IV"/>
</dbReference>
<feature type="domain" description="SUN" evidence="6">
    <location>
        <begin position="160"/>
        <end position="320"/>
    </location>
</feature>
<dbReference type="InterPro" id="IPR045119">
    <property type="entry name" value="SUN1-5"/>
</dbReference>
<dbReference type="STRING" id="1611254.A0A2G5U8G6"/>
<sequence length="661" mass="76535">MLPTTHRTIYNHDSSSQIHRINTFDIEESKRKTKPWYRQYMTLEVFYFISMVLIFYRLQTISNQNDRILEIVNSMQSQFGNLERKIELLVSQKPTQDNSQLDNTKPLEQSVSDVLKSMKIPKQDSTEKMEPIIPQVKQSTSETAESTLKVPTPEEPLRFNAADLLRGASVDIAQSSSSSWNSIIGYDKTNFVLLSRPQSPSEKAWCTDSKNPVLTINLAKYIKPISVSYQHSKWYGTIPNGTPKIYDVVACLDFNCEKWKPLVSNCQYSQYESKNTEQMCNISSHPDVPSIGKVQFRFRDNYGNTNMTCVHLVRVYGEIPAKIDEKQLKSEEICADLRWYYHNRNFKKSTLTDKNCTLLYENNCCSECPECCQECLISDDYRPTVTDYVHLIILLVLALYQWINNRIRQYMILEIFYIISLILILYRLQTLSNQNDRVLEMVNSMQPQFGNMESKIELLVSRKQNQDMSKFESTYPLEQPIADVPKNMKFPAHDSTEKKESIVPQMKESTFQTEDSILKVPIPKEPTTPTTTPAKIEEKHLESAETCADLKWYYHSFKSTFTRQNCSVLYENSCCSECPECCQECLTPFYKKTKNTVESTILCILALLVLGVIFYGISVIIVELIKLIRKFLSFLAEFLIKFFSKLRGLNVSNVHEQHNIT</sequence>
<comment type="subcellular location">
    <subcellularLocation>
        <location evidence="1">Membrane</location>
    </subcellularLocation>
</comment>
<feature type="transmembrane region" description="Helical" evidence="5">
    <location>
        <begin position="40"/>
        <end position="58"/>
    </location>
</feature>